<accession>A0C1F1</accession>
<dbReference type="EMBL" id="CT868144">
    <property type="protein sequence ID" value="CAK73200.1"/>
    <property type="molecule type" value="Genomic_DNA"/>
</dbReference>
<dbReference type="EMBL" id="CT868032">
    <property type="protein sequence ID" value="CAK64618.1"/>
    <property type="molecule type" value="Genomic_DNA"/>
</dbReference>
<proteinExistence type="predicted"/>
<dbReference type="GeneID" id="5026384"/>
<evidence type="ECO:0000313" key="1">
    <source>
        <dbReference type="EMBL" id="CAK64618.1"/>
    </source>
</evidence>
<dbReference type="KEGG" id="ptm:GSPATT00038856001"/>
<dbReference type="HOGENOM" id="CLU_1356971_0_0_1"/>
<evidence type="ECO:0000313" key="3">
    <source>
        <dbReference type="Proteomes" id="UP000000600"/>
    </source>
</evidence>
<protein>
    <submittedName>
        <fullName evidence="1">Chromosome undetermined scaffold_141, whole genome shotgun sequence</fullName>
    </submittedName>
    <submittedName>
        <fullName evidence="2">Chromosome undetermined scaffold_242, whole genome shotgun sequence</fullName>
    </submittedName>
</protein>
<reference evidence="1" key="2">
    <citation type="submission" date="2006-03" db="EMBL/GenBank/DDBJ databases">
        <authorList>
            <consortium name="Genoscope"/>
        </authorList>
    </citation>
    <scope>NUCLEOTIDE SEQUENCE</scope>
    <source>
        <strain evidence="1">Stock d4-2</strain>
    </source>
</reference>
<gene>
    <name evidence="1" type="ORF">GSPATT00034094001</name>
    <name evidence="2" type="ORF">GSPATT00038856001</name>
</gene>
<dbReference type="InParanoid" id="A0C1F1"/>
<organism evidence="1 3">
    <name type="scientific">Paramecium tetraurelia</name>
    <dbReference type="NCBI Taxonomy" id="5888"/>
    <lineage>
        <taxon>Eukaryota</taxon>
        <taxon>Sar</taxon>
        <taxon>Alveolata</taxon>
        <taxon>Ciliophora</taxon>
        <taxon>Intramacronucleata</taxon>
        <taxon>Oligohymenophorea</taxon>
        <taxon>Peniculida</taxon>
        <taxon>Parameciidae</taxon>
        <taxon>Paramecium</taxon>
    </lineage>
</organism>
<keyword evidence="3" id="KW-1185">Reference proteome</keyword>
<sequence>MLYQIISFCLIFKARISQQLNLIVIQQFTELYRLFNQKIEVACKCYLIESNPIIVINGKKFFLKNRIYTRNAYKYLDLFELRKRIIKSLSQSMNYFLQIMMNYKDVKSQKFIIKKIKQKLLKQNLNLYCEFIMQYEQQYQNVMKNATTIRADMYLIMNIQIQYFSTSKSLLPLSLYNSNSIRLKYIMGSITFWIRLNKLSKG</sequence>
<dbReference type="AlphaFoldDB" id="A0C1F1"/>
<evidence type="ECO:0000313" key="2">
    <source>
        <dbReference type="EMBL" id="CAK73200.1"/>
    </source>
</evidence>
<dbReference type="GeneID" id="5017800"/>
<reference evidence="1 3" key="1">
    <citation type="journal article" date="2006" name="Nature">
        <title>Global trends of whole-genome duplications revealed by the ciliate Paramecium tetraurelia.</title>
        <authorList>
            <consortium name="Genoscope"/>
            <person name="Aury J.-M."/>
            <person name="Jaillon O."/>
            <person name="Duret L."/>
            <person name="Noel B."/>
            <person name="Jubin C."/>
            <person name="Porcel B.M."/>
            <person name="Segurens B."/>
            <person name="Daubin V."/>
            <person name="Anthouard V."/>
            <person name="Aiach N."/>
            <person name="Arnaiz O."/>
            <person name="Billaut A."/>
            <person name="Beisson J."/>
            <person name="Blanc I."/>
            <person name="Bouhouche K."/>
            <person name="Camara F."/>
            <person name="Duharcourt S."/>
            <person name="Guigo R."/>
            <person name="Gogendeau D."/>
            <person name="Katinka M."/>
            <person name="Keller A.-M."/>
            <person name="Kissmehl R."/>
            <person name="Klotz C."/>
            <person name="Koll F."/>
            <person name="Le Moue A."/>
            <person name="Lepere C."/>
            <person name="Malinsky S."/>
            <person name="Nowacki M."/>
            <person name="Nowak J.K."/>
            <person name="Plattner H."/>
            <person name="Poulain J."/>
            <person name="Ruiz F."/>
            <person name="Serrano V."/>
            <person name="Zagulski M."/>
            <person name="Dessen P."/>
            <person name="Betermier M."/>
            <person name="Weissenbach J."/>
            <person name="Scarpelli C."/>
            <person name="Schachter V."/>
            <person name="Sperling L."/>
            <person name="Meyer E."/>
            <person name="Cohen J."/>
            <person name="Wincker P."/>
        </authorList>
    </citation>
    <scope>NUCLEOTIDE SEQUENCE [LARGE SCALE GENOMIC DNA]</scope>
    <source>
        <strain evidence="1 3">Stock d4-2</strain>
    </source>
</reference>
<dbReference type="RefSeq" id="XP_001432016.1">
    <property type="nucleotide sequence ID" value="XM_001431979.1"/>
</dbReference>
<dbReference type="KEGG" id="ptm:GSPATT00034094001"/>
<name>A0C1F1_PARTE</name>
<dbReference type="RefSeq" id="XP_001440597.1">
    <property type="nucleotide sequence ID" value="XM_001440560.1"/>
</dbReference>
<dbReference type="Proteomes" id="UP000000600">
    <property type="component" value="Unassembled WGS sequence"/>
</dbReference>